<dbReference type="AlphaFoldDB" id="A0A437AJ22"/>
<dbReference type="EMBL" id="RCSS01000656">
    <property type="protein sequence ID" value="RVD91066.1"/>
    <property type="molecule type" value="Genomic_DNA"/>
</dbReference>
<dbReference type="InterPro" id="IPR048491">
    <property type="entry name" value="XMAP215_CLASP_TOG"/>
</dbReference>
<evidence type="ECO:0000256" key="1">
    <source>
        <dbReference type="ARBA" id="ARBA00004496"/>
    </source>
</evidence>
<reference evidence="4 5" key="1">
    <citation type="submission" date="2018-10" db="EMBL/GenBank/DDBJ databases">
        <title>Draft genome sequence of the microsporidian Tubulinosema ratisbonensis.</title>
        <authorList>
            <person name="Polonais V."/>
            <person name="Peyretaillade E."/>
            <person name="Niehus S."/>
            <person name="Wawrzyniak I."/>
            <person name="Franchet A."/>
            <person name="Gaspin C."/>
            <person name="Reichstadt M."/>
            <person name="Belser C."/>
            <person name="Labadie K."/>
            <person name="Delbac F."/>
            <person name="Ferrandon D."/>
        </authorList>
    </citation>
    <scope>NUCLEOTIDE SEQUENCE [LARGE SCALE GENOMIC DNA]</scope>
    <source>
        <strain evidence="4 5">Franzen</strain>
    </source>
</reference>
<comment type="subcellular location">
    <subcellularLocation>
        <location evidence="1">Cytoplasm</location>
    </subcellularLocation>
</comment>
<keyword evidence="5" id="KW-1185">Reference proteome</keyword>
<dbReference type="Gene3D" id="1.25.10.10">
    <property type="entry name" value="Leucine-rich Repeat Variant"/>
    <property type="match status" value="1"/>
</dbReference>
<protein>
    <recommendedName>
        <fullName evidence="3">XMAP215/Dis1/CLASP TOG domain-containing protein</fullName>
    </recommendedName>
</protein>
<dbReference type="InterPro" id="IPR016024">
    <property type="entry name" value="ARM-type_fold"/>
</dbReference>
<evidence type="ECO:0000256" key="2">
    <source>
        <dbReference type="ARBA" id="ARBA00022490"/>
    </source>
</evidence>
<dbReference type="Pfam" id="PF21041">
    <property type="entry name" value="XMAP215_CLASP_TOG"/>
    <property type="match status" value="1"/>
</dbReference>
<dbReference type="SUPFAM" id="SSF48371">
    <property type="entry name" value="ARM repeat"/>
    <property type="match status" value="1"/>
</dbReference>
<dbReference type="VEuPathDB" id="MicrosporidiaDB:TUBRATIS_24870"/>
<proteinExistence type="predicted"/>
<name>A0A437AJ22_9MICR</name>
<sequence length="218" mass="25575">MQNINQTDYKNRLAHVKQLKTIPDNITTLCKDNNLLVLESLLTLLQKEEKFILNLCEPILQNISTKLKNKIYAFTKKQFNFNAESTYEILCTYFTNKNSKLVCNLLNLVCELAEQNVENVLLNNLVVLFEHADSEVKKLAIKLCVIVNKKCDVMGYVKEIKPILVKELIKEIEKNAKKEENNFVKKEHVNFIKEEEKFQKKEENFLNFENFLKILICK</sequence>
<dbReference type="InterPro" id="IPR011989">
    <property type="entry name" value="ARM-like"/>
</dbReference>
<feature type="domain" description="XMAP215/Dis1/CLASP TOG" evidence="3">
    <location>
        <begin position="51"/>
        <end position="171"/>
    </location>
</feature>
<dbReference type="Proteomes" id="UP000282876">
    <property type="component" value="Unassembled WGS sequence"/>
</dbReference>
<dbReference type="GO" id="GO:0005737">
    <property type="term" value="C:cytoplasm"/>
    <property type="evidence" value="ECO:0007669"/>
    <property type="project" value="UniProtKB-SubCell"/>
</dbReference>
<keyword evidence="2" id="KW-0963">Cytoplasm</keyword>
<accession>A0A437AJ22</accession>
<evidence type="ECO:0000313" key="5">
    <source>
        <dbReference type="Proteomes" id="UP000282876"/>
    </source>
</evidence>
<evidence type="ECO:0000259" key="3">
    <source>
        <dbReference type="Pfam" id="PF21041"/>
    </source>
</evidence>
<evidence type="ECO:0000313" key="4">
    <source>
        <dbReference type="EMBL" id="RVD91066.1"/>
    </source>
</evidence>
<gene>
    <name evidence="4" type="ORF">TUBRATIS_24870</name>
</gene>
<comment type="caution">
    <text evidence="4">The sequence shown here is derived from an EMBL/GenBank/DDBJ whole genome shotgun (WGS) entry which is preliminary data.</text>
</comment>
<dbReference type="OrthoDB" id="2193246at2759"/>
<dbReference type="GO" id="GO:0015631">
    <property type="term" value="F:tubulin binding"/>
    <property type="evidence" value="ECO:0007669"/>
    <property type="project" value="InterPro"/>
</dbReference>
<organism evidence="4 5">
    <name type="scientific">Tubulinosema ratisbonensis</name>
    <dbReference type="NCBI Taxonomy" id="291195"/>
    <lineage>
        <taxon>Eukaryota</taxon>
        <taxon>Fungi</taxon>
        <taxon>Fungi incertae sedis</taxon>
        <taxon>Microsporidia</taxon>
        <taxon>Tubulinosematoidea</taxon>
        <taxon>Tubulinosematidae</taxon>
        <taxon>Tubulinosema</taxon>
    </lineage>
</organism>